<gene>
    <name evidence="2" type="ORF">S06H3_56265</name>
</gene>
<protein>
    <recommendedName>
        <fullName evidence="1">FlgD/Vpr Ig-like domain-containing protein</fullName>
    </recommendedName>
</protein>
<dbReference type="Pfam" id="PF13860">
    <property type="entry name" value="FlgD_ig"/>
    <property type="match status" value="1"/>
</dbReference>
<evidence type="ECO:0000313" key="2">
    <source>
        <dbReference type="EMBL" id="GAI51285.1"/>
    </source>
</evidence>
<name>X1QJU0_9ZZZZ</name>
<evidence type="ECO:0000259" key="1">
    <source>
        <dbReference type="Pfam" id="PF13860"/>
    </source>
</evidence>
<dbReference type="InterPro" id="IPR025965">
    <property type="entry name" value="FlgD/Vpr_Ig-like"/>
</dbReference>
<organism evidence="2">
    <name type="scientific">marine sediment metagenome</name>
    <dbReference type="NCBI Taxonomy" id="412755"/>
    <lineage>
        <taxon>unclassified sequences</taxon>
        <taxon>metagenomes</taxon>
        <taxon>ecological metagenomes</taxon>
    </lineage>
</organism>
<proteinExistence type="predicted"/>
<sequence length="231" mass="25724">GNFTYLLEATDIAGNKYRTSPGSIQIDRTPPVINAEASPMLFSPNKDGIMDETSFIFKIRDASPLDYWKLEIKDSSGETVKVFKDKINIEGSIQWDGKGDSKRTLPDGTYSWIVEAVDMVGNSSKISPQKIVIGATRPTISVKPDLDIFSPNADGFKDSVKFSLEVSAFNRIKEWKLKIMKDKDEVERTYTGLGNPPPAVSWLGEKDNKKPLPDGKYSYIFEVTDEVGNLC</sequence>
<feature type="domain" description="FlgD/Vpr Ig-like" evidence="1">
    <location>
        <begin position="57"/>
        <end position="117"/>
    </location>
</feature>
<comment type="caution">
    <text evidence="2">The sequence shown here is derived from an EMBL/GenBank/DDBJ whole genome shotgun (WGS) entry which is preliminary data.</text>
</comment>
<dbReference type="AlphaFoldDB" id="X1QJU0"/>
<reference evidence="2" key="1">
    <citation type="journal article" date="2014" name="Front. Microbiol.">
        <title>High frequency of phylogenetically diverse reductive dehalogenase-homologous genes in deep subseafloor sedimentary metagenomes.</title>
        <authorList>
            <person name="Kawai M."/>
            <person name="Futagami T."/>
            <person name="Toyoda A."/>
            <person name="Takaki Y."/>
            <person name="Nishi S."/>
            <person name="Hori S."/>
            <person name="Arai W."/>
            <person name="Tsubouchi T."/>
            <person name="Morono Y."/>
            <person name="Uchiyama I."/>
            <person name="Ito T."/>
            <person name="Fujiyama A."/>
            <person name="Inagaki F."/>
            <person name="Takami H."/>
        </authorList>
    </citation>
    <scope>NUCLEOTIDE SEQUENCE</scope>
    <source>
        <strain evidence="2">Expedition CK06-06</strain>
    </source>
</reference>
<accession>X1QJU0</accession>
<dbReference type="Gene3D" id="2.60.40.4070">
    <property type="match status" value="1"/>
</dbReference>
<dbReference type="EMBL" id="BARV01036182">
    <property type="protein sequence ID" value="GAI51285.1"/>
    <property type="molecule type" value="Genomic_DNA"/>
</dbReference>
<feature type="non-terminal residue" evidence="2">
    <location>
        <position position="231"/>
    </location>
</feature>
<feature type="non-terminal residue" evidence="2">
    <location>
        <position position="1"/>
    </location>
</feature>